<feature type="domain" description="THIF-type NAD/FAD binding fold" evidence="2">
    <location>
        <begin position="4"/>
        <end position="241"/>
    </location>
</feature>
<dbReference type="Proteomes" id="UP000616608">
    <property type="component" value="Unassembled WGS sequence"/>
</dbReference>
<evidence type="ECO:0000259" key="2">
    <source>
        <dbReference type="Pfam" id="PF00899"/>
    </source>
</evidence>
<dbReference type="InterPro" id="IPR035985">
    <property type="entry name" value="Ubiquitin-activating_enz"/>
</dbReference>
<dbReference type="GO" id="GO:0008146">
    <property type="term" value="F:sulfotransferase activity"/>
    <property type="evidence" value="ECO:0007669"/>
    <property type="project" value="TreeGrafter"/>
</dbReference>
<reference evidence="3" key="2">
    <citation type="submission" date="2020-09" db="EMBL/GenBank/DDBJ databases">
        <authorList>
            <person name="Sun Q."/>
            <person name="Zhou Y."/>
        </authorList>
    </citation>
    <scope>NUCLEOTIDE SEQUENCE</scope>
    <source>
        <strain evidence="3">CGMCC 1.15760</strain>
    </source>
</reference>
<dbReference type="CDD" id="cd00757">
    <property type="entry name" value="ThiF_MoeB_HesA_family"/>
    <property type="match status" value="1"/>
</dbReference>
<dbReference type="EMBL" id="BMJT01000006">
    <property type="protein sequence ID" value="GGG25691.1"/>
    <property type="molecule type" value="Genomic_DNA"/>
</dbReference>
<accession>A0A917G7G8</accession>
<dbReference type="RefSeq" id="WP_188614949.1">
    <property type="nucleotide sequence ID" value="NZ_BMJT01000006.1"/>
</dbReference>
<dbReference type="InterPro" id="IPR045886">
    <property type="entry name" value="ThiF/MoeB/HesA"/>
</dbReference>
<dbReference type="AlphaFoldDB" id="A0A917G7G8"/>
<dbReference type="PANTHER" id="PTHR10953">
    <property type="entry name" value="UBIQUITIN-ACTIVATING ENZYME E1"/>
    <property type="match status" value="1"/>
</dbReference>
<dbReference type="GO" id="GO:0004792">
    <property type="term" value="F:thiosulfate-cyanide sulfurtransferase activity"/>
    <property type="evidence" value="ECO:0007669"/>
    <property type="project" value="TreeGrafter"/>
</dbReference>
<organism evidence="3 4">
    <name type="scientific">Lysinibacillus alkalisoli</name>
    <dbReference type="NCBI Taxonomy" id="1911548"/>
    <lineage>
        <taxon>Bacteria</taxon>
        <taxon>Bacillati</taxon>
        <taxon>Bacillota</taxon>
        <taxon>Bacilli</taxon>
        <taxon>Bacillales</taxon>
        <taxon>Bacillaceae</taxon>
        <taxon>Lysinibacillus</taxon>
    </lineage>
</organism>
<evidence type="ECO:0000313" key="3">
    <source>
        <dbReference type="EMBL" id="GGG25691.1"/>
    </source>
</evidence>
<gene>
    <name evidence="3" type="ORF">GCM10007425_20400</name>
</gene>
<keyword evidence="3" id="KW-0808">Transferase</keyword>
<dbReference type="PRINTS" id="PR00420">
    <property type="entry name" value="RNGMNOXGNASE"/>
</dbReference>
<dbReference type="InterPro" id="IPR000594">
    <property type="entry name" value="ThiF_NAD_FAD-bd"/>
</dbReference>
<dbReference type="Gene3D" id="3.40.50.720">
    <property type="entry name" value="NAD(P)-binding Rossmann-like Domain"/>
    <property type="match status" value="1"/>
</dbReference>
<dbReference type="FunFam" id="3.40.50.720:FF:000080">
    <property type="entry name" value="Thiazole biosynthesis adenylyltransferase ThiF"/>
    <property type="match status" value="1"/>
</dbReference>
<sequence length="338" mass="38155">MSRYSRQARFQPIGDKGQIQLQNKHVLIIGVGALGATVADLLTRAGVGTLSLIDRDFVDLSNLQRQTLYNEHDVKRRLPKASAAKERLQSINSNTTFYVYNEEATVTRLEQLVKQQAIDLMIDGTDNFDIRFIINDIAHKYHIPWIYGACVGASSLSFFITPTVSACLHCIMRHLPRSGPTCDTAGIIAPASQITAALQVTEALKYLTNNQQALRGTVWSFDLWQNTQSTIDVSTLKYAACPTCGTNPSYPYLQPDATTRFASLCGRDTVQIRPTYHHRDLRLLHEQLPTKKITHYNDFLLSFQHQNYTLTAFKDGRVFIHGTADIMTAKKIYHHYFT</sequence>
<evidence type="ECO:0000313" key="4">
    <source>
        <dbReference type="Proteomes" id="UP000616608"/>
    </source>
</evidence>
<protein>
    <submittedName>
        <fullName evidence="3">Thiazole biosynthesis adenylyltransferase ThiF</fullName>
    </submittedName>
</protein>
<keyword evidence="4" id="KW-1185">Reference proteome</keyword>
<proteinExistence type="inferred from homology"/>
<keyword evidence="3" id="KW-0548">Nucleotidyltransferase</keyword>
<dbReference type="SUPFAM" id="SSF69572">
    <property type="entry name" value="Activating enzymes of the ubiquitin-like proteins"/>
    <property type="match status" value="1"/>
</dbReference>
<dbReference type="GO" id="GO:0016779">
    <property type="term" value="F:nucleotidyltransferase activity"/>
    <property type="evidence" value="ECO:0007669"/>
    <property type="project" value="UniProtKB-KW"/>
</dbReference>
<dbReference type="PANTHER" id="PTHR10953:SF102">
    <property type="entry name" value="ADENYLYLTRANSFERASE AND SULFURTRANSFERASE MOCS3"/>
    <property type="match status" value="1"/>
</dbReference>
<dbReference type="GO" id="GO:0008641">
    <property type="term" value="F:ubiquitin-like modifier activating enzyme activity"/>
    <property type="evidence" value="ECO:0007669"/>
    <property type="project" value="InterPro"/>
</dbReference>
<name>A0A917G7G8_9BACI</name>
<comment type="caution">
    <text evidence="3">The sequence shown here is derived from an EMBL/GenBank/DDBJ whole genome shotgun (WGS) entry which is preliminary data.</text>
</comment>
<evidence type="ECO:0000256" key="1">
    <source>
        <dbReference type="ARBA" id="ARBA00009919"/>
    </source>
</evidence>
<reference evidence="3" key="1">
    <citation type="journal article" date="2014" name="Int. J. Syst. Evol. Microbiol.">
        <title>Complete genome sequence of Corynebacterium casei LMG S-19264T (=DSM 44701T), isolated from a smear-ripened cheese.</title>
        <authorList>
            <consortium name="US DOE Joint Genome Institute (JGI-PGF)"/>
            <person name="Walter F."/>
            <person name="Albersmeier A."/>
            <person name="Kalinowski J."/>
            <person name="Ruckert C."/>
        </authorList>
    </citation>
    <scope>NUCLEOTIDE SEQUENCE</scope>
    <source>
        <strain evidence="3">CGMCC 1.15760</strain>
    </source>
</reference>
<dbReference type="Pfam" id="PF00899">
    <property type="entry name" value="ThiF"/>
    <property type="match status" value="1"/>
</dbReference>
<dbReference type="GO" id="GO:0005829">
    <property type="term" value="C:cytosol"/>
    <property type="evidence" value="ECO:0007669"/>
    <property type="project" value="TreeGrafter"/>
</dbReference>
<comment type="similarity">
    <text evidence="1">Belongs to the HesA/MoeB/ThiF family.</text>
</comment>